<dbReference type="EMBL" id="JADIKM010000003">
    <property type="protein sequence ID" value="MFK2904839.1"/>
    <property type="molecule type" value="Genomic_DNA"/>
</dbReference>
<gene>
    <name evidence="2" type="ORF">ISP17_12820</name>
</gene>
<evidence type="ECO:0000313" key="2">
    <source>
        <dbReference type="EMBL" id="MFK2904839.1"/>
    </source>
</evidence>
<feature type="region of interest" description="Disordered" evidence="1">
    <location>
        <begin position="125"/>
        <end position="155"/>
    </location>
</feature>
<organism evidence="2 3">
    <name type="scientific">Dyella ginsengisoli</name>
    <dbReference type="NCBI Taxonomy" id="363848"/>
    <lineage>
        <taxon>Bacteria</taxon>
        <taxon>Pseudomonadati</taxon>
        <taxon>Pseudomonadota</taxon>
        <taxon>Gammaproteobacteria</taxon>
        <taxon>Lysobacterales</taxon>
        <taxon>Rhodanobacteraceae</taxon>
        <taxon>Dyella</taxon>
    </lineage>
</organism>
<comment type="caution">
    <text evidence="2">The sequence shown here is derived from an EMBL/GenBank/DDBJ whole genome shotgun (WGS) entry which is preliminary data.</text>
</comment>
<sequence>MKKHRQQAAPQFTADADGNRLAHIALAHTHERATLYAEDYERVLAQGFSPYWAIASTGGRHRYVLVQARSPSNIGRSLTVARLVAQAGKGQRVGYADGDRLNLRRENLVLVKGPAKAAAVWLHPKSNKATNKPGAATPEAPNVPPIPSPPRAPFAPRVVDTAALGQRVRQQMAQQAREVTP</sequence>
<accession>A0ABW8JWM3</accession>
<evidence type="ECO:0000313" key="3">
    <source>
        <dbReference type="Proteomes" id="UP001620460"/>
    </source>
</evidence>
<name>A0ABW8JWM3_9GAMM</name>
<feature type="compositionally biased region" description="Pro residues" evidence="1">
    <location>
        <begin position="141"/>
        <end position="153"/>
    </location>
</feature>
<dbReference type="Proteomes" id="UP001620460">
    <property type="component" value="Unassembled WGS sequence"/>
</dbReference>
<reference evidence="2 3" key="1">
    <citation type="submission" date="2020-10" db="EMBL/GenBank/DDBJ databases">
        <title>Phylogeny of dyella-like bacteria.</title>
        <authorList>
            <person name="Fu J."/>
        </authorList>
    </citation>
    <scope>NUCLEOTIDE SEQUENCE [LARGE SCALE GENOMIC DNA]</scope>
    <source>
        <strain evidence="2 3">Gsoil3046</strain>
    </source>
</reference>
<protein>
    <submittedName>
        <fullName evidence="2">Uncharacterized protein</fullName>
    </submittedName>
</protein>
<keyword evidence="3" id="KW-1185">Reference proteome</keyword>
<proteinExistence type="predicted"/>
<dbReference type="RefSeq" id="WP_404633728.1">
    <property type="nucleotide sequence ID" value="NZ_JADIKM010000003.1"/>
</dbReference>
<evidence type="ECO:0000256" key="1">
    <source>
        <dbReference type="SAM" id="MobiDB-lite"/>
    </source>
</evidence>